<organism evidence="2 3">
    <name type="scientific">Ruegeria haliotis</name>
    <dbReference type="NCBI Taxonomy" id="2747601"/>
    <lineage>
        <taxon>Bacteria</taxon>
        <taxon>Pseudomonadati</taxon>
        <taxon>Pseudomonadota</taxon>
        <taxon>Alphaproteobacteria</taxon>
        <taxon>Rhodobacterales</taxon>
        <taxon>Roseobacteraceae</taxon>
        <taxon>Ruegeria</taxon>
    </lineage>
</organism>
<feature type="domain" description="Amidase" evidence="1">
    <location>
        <begin position="22"/>
        <end position="438"/>
    </location>
</feature>
<dbReference type="GO" id="GO:0004040">
    <property type="term" value="F:amidase activity"/>
    <property type="evidence" value="ECO:0007669"/>
    <property type="project" value="UniProtKB-EC"/>
</dbReference>
<dbReference type="PROSITE" id="PS00571">
    <property type="entry name" value="AMIDASES"/>
    <property type="match status" value="1"/>
</dbReference>
<protein>
    <submittedName>
        <fullName evidence="2">Amidase</fullName>
        <ecNumber evidence="2">3.5.1.4</ecNumber>
    </submittedName>
</protein>
<dbReference type="InterPro" id="IPR023631">
    <property type="entry name" value="Amidase_dom"/>
</dbReference>
<dbReference type="SUPFAM" id="SSF75304">
    <property type="entry name" value="Amidase signature (AS) enzymes"/>
    <property type="match status" value="1"/>
</dbReference>
<dbReference type="InterPro" id="IPR020556">
    <property type="entry name" value="Amidase_CS"/>
</dbReference>
<dbReference type="RefSeq" id="WP_176867617.1">
    <property type="nucleotide sequence ID" value="NZ_JABXWT010000032.1"/>
</dbReference>
<proteinExistence type="predicted"/>
<accession>A0ABX2PY20</accession>
<evidence type="ECO:0000313" key="3">
    <source>
        <dbReference type="Proteomes" id="UP000630805"/>
    </source>
</evidence>
<keyword evidence="3" id="KW-1185">Reference proteome</keyword>
<dbReference type="EC" id="3.5.1.4" evidence="2"/>
<dbReference type="Pfam" id="PF01425">
    <property type="entry name" value="Amidase"/>
    <property type="match status" value="1"/>
</dbReference>
<name>A0ABX2PY20_9RHOB</name>
<evidence type="ECO:0000313" key="2">
    <source>
        <dbReference type="EMBL" id="NVO58576.1"/>
    </source>
</evidence>
<dbReference type="PANTHER" id="PTHR11895:SF176">
    <property type="entry name" value="AMIDASE AMID-RELATED"/>
    <property type="match status" value="1"/>
</dbReference>
<reference evidence="2 3" key="1">
    <citation type="submission" date="2020-06" db="EMBL/GenBank/DDBJ databases">
        <authorList>
            <person name="Cao W.R."/>
        </authorList>
    </citation>
    <scope>NUCLEOTIDE SEQUENCE [LARGE SCALE GENOMIC DNA]</scope>
    <source>
        <strain evidence="2 3">B1Z28</strain>
    </source>
</reference>
<dbReference type="InterPro" id="IPR036928">
    <property type="entry name" value="AS_sf"/>
</dbReference>
<sequence length="450" mass="47373">MTIQTITQMAADLKAGRTDPVELTEAVFDRIAIHDDPALFIDILKDRALAEAEASRLRWRADIPASPVDGLPTAWKDLFDLKGRVTTAGSIVLKSNPPAKADAPIVARAARAGMTSVGTVNMTEFAYSGIGLNPHYGTPRNIHAAPDAPRSPGGSSSGSGAVVAAGIMPMSMGSDTGGSVRIPASFNGVVGYKTSMGRYPMQGVFPLAQSLDTIGPLTHTVADCVLIDAVLRGRHSPDIEPADVSRLSFVIPDQVMFDGADADVVANFDATVARLETAGARVSRISLPQLQETLDLMAEHGFLAGAEALAIHRDRVDGPQAAQMDARVVHRILQASPMSAVDLVILQHARTRLMAETAALIGASVLLCPTTATTAMEIAPLEADQDVFFQHNGLTLRNTSLGNFLDWPGVSIPNGTDRNGMPTGLLLSTPHGRDCAVLAAALTTEDIIRG</sequence>
<keyword evidence="2" id="KW-0378">Hydrolase</keyword>
<evidence type="ECO:0000259" key="1">
    <source>
        <dbReference type="Pfam" id="PF01425"/>
    </source>
</evidence>
<dbReference type="NCBIfam" id="NF004766">
    <property type="entry name" value="PRK06102.1"/>
    <property type="match status" value="1"/>
</dbReference>
<comment type="caution">
    <text evidence="2">The sequence shown here is derived from an EMBL/GenBank/DDBJ whole genome shotgun (WGS) entry which is preliminary data.</text>
</comment>
<dbReference type="Proteomes" id="UP000630805">
    <property type="component" value="Unassembled WGS sequence"/>
</dbReference>
<dbReference type="Gene3D" id="3.90.1300.10">
    <property type="entry name" value="Amidase signature (AS) domain"/>
    <property type="match status" value="1"/>
</dbReference>
<dbReference type="PANTHER" id="PTHR11895">
    <property type="entry name" value="TRANSAMIDASE"/>
    <property type="match status" value="1"/>
</dbReference>
<gene>
    <name evidence="2" type="ORF">HW561_22615</name>
</gene>
<dbReference type="EMBL" id="JABXWT010000032">
    <property type="protein sequence ID" value="NVO58576.1"/>
    <property type="molecule type" value="Genomic_DNA"/>
</dbReference>
<dbReference type="InterPro" id="IPR000120">
    <property type="entry name" value="Amidase"/>
</dbReference>